<dbReference type="STRING" id="1294263.JCM21531_888"/>
<accession>W4V2U0</accession>
<organism evidence="2 3">
    <name type="scientific">Acetivibrio straminisolvens JCM 21531</name>
    <dbReference type="NCBI Taxonomy" id="1294263"/>
    <lineage>
        <taxon>Bacteria</taxon>
        <taxon>Bacillati</taxon>
        <taxon>Bacillota</taxon>
        <taxon>Clostridia</taxon>
        <taxon>Eubacteriales</taxon>
        <taxon>Oscillospiraceae</taxon>
        <taxon>Acetivibrio</taxon>
    </lineage>
</organism>
<dbReference type="EMBL" id="BAVR01000007">
    <property type="protein sequence ID" value="GAE87516.1"/>
    <property type="molecule type" value="Genomic_DNA"/>
</dbReference>
<name>W4V2U0_9FIRM</name>
<evidence type="ECO:0000313" key="2">
    <source>
        <dbReference type="EMBL" id="GAE87516.1"/>
    </source>
</evidence>
<evidence type="ECO:0000313" key="3">
    <source>
        <dbReference type="Proteomes" id="UP000019109"/>
    </source>
</evidence>
<feature type="compositionally biased region" description="Basic and acidic residues" evidence="1">
    <location>
        <begin position="32"/>
        <end position="68"/>
    </location>
</feature>
<feature type="region of interest" description="Disordered" evidence="1">
    <location>
        <begin position="1"/>
        <end position="68"/>
    </location>
</feature>
<evidence type="ECO:0000256" key="1">
    <source>
        <dbReference type="SAM" id="MobiDB-lite"/>
    </source>
</evidence>
<keyword evidence="3" id="KW-1185">Reference proteome</keyword>
<feature type="compositionally biased region" description="Basic and acidic residues" evidence="1">
    <location>
        <begin position="1"/>
        <end position="18"/>
    </location>
</feature>
<proteinExistence type="predicted"/>
<dbReference type="RefSeq" id="WP_243467139.1">
    <property type="nucleotide sequence ID" value="NZ_BAVR01000007.1"/>
</dbReference>
<sequence length="145" mass="16842">MNQEAQKRSKDRRKKNDFIKVSTDTSGLRPGLVRETKPEYMRILEEQKKNEASKAQTNEKKDADKINIKENLQKETTIVQDKKKEDVSKQIAEIKDGSMNMESKVLEEVKATSAESVNNVIQTWMLVMIKTKRQTIISRFQRITV</sequence>
<protein>
    <submittedName>
        <fullName evidence="2">Translation initiation factor 2</fullName>
    </submittedName>
</protein>
<gene>
    <name evidence="2" type="ORF">JCM21531_888</name>
</gene>
<keyword evidence="2" id="KW-0648">Protein biosynthesis</keyword>
<dbReference type="Proteomes" id="UP000019109">
    <property type="component" value="Unassembled WGS sequence"/>
</dbReference>
<reference evidence="2" key="1">
    <citation type="journal article" date="2014" name="Genome Announc.">
        <title>Draft Genome Sequence of Clostridium straminisolvens Strain JCM 21531T, Isolated from a Cellulose-Degrading Bacterial Community.</title>
        <authorList>
            <person name="Yuki M."/>
            <person name="Oshima K."/>
            <person name="Suda W."/>
            <person name="Sakamoto M."/>
            <person name="Kitamura K."/>
            <person name="Iida T."/>
            <person name="Hattori M."/>
            <person name="Ohkuma M."/>
        </authorList>
    </citation>
    <scope>NUCLEOTIDE SEQUENCE [LARGE SCALE GENOMIC DNA]</scope>
    <source>
        <strain evidence="2">JCM 21531</strain>
    </source>
</reference>
<dbReference type="AlphaFoldDB" id="W4V2U0"/>
<comment type="caution">
    <text evidence="2">The sequence shown here is derived from an EMBL/GenBank/DDBJ whole genome shotgun (WGS) entry which is preliminary data.</text>
</comment>
<keyword evidence="2" id="KW-0396">Initiation factor</keyword>
<dbReference type="GO" id="GO:0003743">
    <property type="term" value="F:translation initiation factor activity"/>
    <property type="evidence" value="ECO:0007669"/>
    <property type="project" value="UniProtKB-KW"/>
</dbReference>